<dbReference type="RefSeq" id="WP_211429924.1">
    <property type="nucleotide sequence ID" value="NZ_CP072649.1"/>
</dbReference>
<accession>A0ABX8BG30</accession>
<sequence>MQPNPTPRRLANWSVSLLVGLCLIGGQPPRSVLSRTQPNHRLADFQLQPSEIETLHGGGIVSQALPTAQPKTIAAQALAILDTSPEAFLQAYRSLEVIRHGGSVIACGRFSPTPTPADVATLPVSDDLVTSLAGVRQSDAGVKLCAAEIEQLSRLRQADAPLVFRRQLAATYRQMLVERAQAYAAHGLAGLPAYADKKEPIDARRATTSLLAEQSRLRPGQAAVCAALRHFPNLDANRAESFLYWAVQKYGDLKPVTTLVHVVIWHDDGRDYVASSLVYANHYTEAALVVAELLPWADTNGQMRTLVAYSIRVQTDLLGGQLGFLKKKFAQAKLTSTVKGGLASLRTVVASSTVAQAPTR</sequence>
<name>A0ABX8BG30_9BACT</name>
<organism evidence="1 2">
    <name type="scientific">Chloracidobacterium validum</name>
    <dbReference type="NCBI Taxonomy" id="2821543"/>
    <lineage>
        <taxon>Bacteria</taxon>
        <taxon>Pseudomonadati</taxon>
        <taxon>Acidobacteriota</taxon>
        <taxon>Terriglobia</taxon>
        <taxon>Terriglobales</taxon>
        <taxon>Acidobacteriaceae</taxon>
        <taxon>Chloracidobacterium</taxon>
    </lineage>
</organism>
<keyword evidence="2" id="KW-1185">Reference proteome</keyword>
<dbReference type="EMBL" id="CP072649">
    <property type="protein sequence ID" value="QUW04035.1"/>
    <property type="molecule type" value="Genomic_DNA"/>
</dbReference>
<proteinExistence type="predicted"/>
<gene>
    <name evidence="1" type="ORF">J8C06_13360</name>
</gene>
<protein>
    <submittedName>
        <fullName evidence="1">Uncharacterized protein</fullName>
    </submittedName>
</protein>
<dbReference type="Proteomes" id="UP000676506">
    <property type="component" value="Chromosome 2"/>
</dbReference>
<evidence type="ECO:0000313" key="1">
    <source>
        <dbReference type="EMBL" id="QUW04035.1"/>
    </source>
</evidence>
<evidence type="ECO:0000313" key="2">
    <source>
        <dbReference type="Proteomes" id="UP000676506"/>
    </source>
</evidence>
<reference evidence="1 2" key="1">
    <citation type="submission" date="2021-03" db="EMBL/GenBank/DDBJ databases">
        <title>Genomic and phenotypic characterization of Chloracidobacterium isolates provides evidence for multiple species.</title>
        <authorList>
            <person name="Saini M.K."/>
            <person name="Costas A.M.G."/>
            <person name="Tank M."/>
            <person name="Bryant D.A."/>
        </authorList>
    </citation>
    <scope>NUCLEOTIDE SEQUENCE [LARGE SCALE GENOMIC DNA]</scope>
    <source>
        <strain evidence="1 2">BV2-C</strain>
    </source>
</reference>